<keyword evidence="2" id="KW-1185">Reference proteome</keyword>
<comment type="caution">
    <text evidence="1">The sequence shown here is derived from an EMBL/GenBank/DDBJ whole genome shotgun (WGS) entry which is preliminary data.</text>
</comment>
<name>A0ABV0JBS1_9CYAN</name>
<accession>A0ABV0JBS1</accession>
<evidence type="ECO:0000313" key="2">
    <source>
        <dbReference type="Proteomes" id="UP001464891"/>
    </source>
</evidence>
<protein>
    <submittedName>
        <fullName evidence="1">Uncharacterized protein</fullName>
    </submittedName>
</protein>
<sequence length="164" mass="18888">MDTSPNFSPALSEAIALVDQLSINDQKKLALYLLLYLYQRSVVSRAEIDALVLVDSEPPDPLGPTSTVAVGWKQEKRVVKERDSGAINTYIEYWFNCEVWSSKEEAWKHKSCYICQHPEGRSPSPGAARKIELLNRQIANKRPYWETMQLLNKQRKLEQWQGHL</sequence>
<gene>
    <name evidence="1" type="ORF">NC998_19240</name>
</gene>
<organism evidence="1 2">
    <name type="scientific">Trichocoleus desertorum GB2-A4</name>
    <dbReference type="NCBI Taxonomy" id="2933944"/>
    <lineage>
        <taxon>Bacteria</taxon>
        <taxon>Bacillati</taxon>
        <taxon>Cyanobacteriota</taxon>
        <taxon>Cyanophyceae</taxon>
        <taxon>Leptolyngbyales</taxon>
        <taxon>Trichocoleusaceae</taxon>
        <taxon>Trichocoleus</taxon>
    </lineage>
</organism>
<proteinExistence type="predicted"/>
<evidence type="ECO:0000313" key="1">
    <source>
        <dbReference type="EMBL" id="MEP0819239.1"/>
    </source>
</evidence>
<dbReference type="Proteomes" id="UP001464891">
    <property type="component" value="Unassembled WGS sequence"/>
</dbReference>
<dbReference type="EMBL" id="JAMPKM010000013">
    <property type="protein sequence ID" value="MEP0819239.1"/>
    <property type="molecule type" value="Genomic_DNA"/>
</dbReference>
<reference evidence="1 2" key="1">
    <citation type="submission" date="2022-04" db="EMBL/GenBank/DDBJ databases">
        <title>Positive selection, recombination, and allopatry shape intraspecific diversity of widespread and dominant cyanobacteria.</title>
        <authorList>
            <person name="Wei J."/>
            <person name="Shu W."/>
            <person name="Hu C."/>
        </authorList>
    </citation>
    <scope>NUCLEOTIDE SEQUENCE [LARGE SCALE GENOMIC DNA]</scope>
    <source>
        <strain evidence="1 2">GB2-A4</strain>
    </source>
</reference>
<dbReference type="RefSeq" id="WP_190442955.1">
    <property type="nucleotide sequence ID" value="NZ_JAMPKM010000013.1"/>
</dbReference>